<feature type="transmembrane region" description="Helical" evidence="10">
    <location>
        <begin position="140"/>
        <end position="159"/>
    </location>
</feature>
<reference evidence="11 12" key="1">
    <citation type="submission" date="2024-03" db="EMBL/GenBank/DDBJ databases">
        <title>Human intestinal bacterial collection.</title>
        <authorList>
            <person name="Pauvert C."/>
            <person name="Hitch T.C.A."/>
            <person name="Clavel T."/>
        </authorList>
    </citation>
    <scope>NUCLEOTIDE SEQUENCE [LARGE SCALE GENOMIC DNA]</scope>
    <source>
        <strain evidence="11 12">CLA-AP-H27</strain>
    </source>
</reference>
<dbReference type="PANTHER" id="PTHR43823">
    <property type="entry name" value="SPORULATION PROTEIN YKVU"/>
    <property type="match status" value="1"/>
</dbReference>
<comment type="similarity">
    <text evidence="2">Belongs to the multi antimicrobial extrusion (MATE) (TC 2.A.66.1) family. MepA subfamily.</text>
</comment>
<dbReference type="EMBL" id="JBBMFJ010000025">
    <property type="protein sequence ID" value="MEQ2563807.1"/>
    <property type="molecule type" value="Genomic_DNA"/>
</dbReference>
<dbReference type="InterPro" id="IPR048279">
    <property type="entry name" value="MdtK-like"/>
</dbReference>
<dbReference type="InterPro" id="IPR045070">
    <property type="entry name" value="MATE_MepA-like"/>
</dbReference>
<feature type="transmembrane region" description="Helical" evidence="10">
    <location>
        <begin position="98"/>
        <end position="120"/>
    </location>
</feature>
<feature type="transmembrane region" description="Helical" evidence="10">
    <location>
        <begin position="171"/>
        <end position="191"/>
    </location>
</feature>
<feature type="transmembrane region" description="Helical" evidence="10">
    <location>
        <begin position="405"/>
        <end position="422"/>
    </location>
</feature>
<evidence type="ECO:0000256" key="9">
    <source>
        <dbReference type="ARBA" id="ARBA00023251"/>
    </source>
</evidence>
<keyword evidence="7 10" id="KW-1133">Transmembrane helix</keyword>
<keyword evidence="8 10" id="KW-0472">Membrane</keyword>
<dbReference type="CDD" id="cd13143">
    <property type="entry name" value="MATE_MepA_like"/>
    <property type="match status" value="1"/>
</dbReference>
<keyword evidence="9" id="KW-0046">Antibiotic resistance</keyword>
<feature type="transmembrane region" description="Helical" evidence="10">
    <location>
        <begin position="60"/>
        <end position="86"/>
    </location>
</feature>
<keyword evidence="5" id="KW-1003">Cell membrane</keyword>
<gene>
    <name evidence="11" type="ORF">WMO41_11650</name>
</gene>
<feature type="transmembrane region" description="Helical" evidence="10">
    <location>
        <begin position="324"/>
        <end position="344"/>
    </location>
</feature>
<name>A0ABV1HPQ6_9FIRM</name>
<evidence type="ECO:0000313" key="11">
    <source>
        <dbReference type="EMBL" id="MEQ2563807.1"/>
    </source>
</evidence>
<protein>
    <recommendedName>
        <fullName evidence="3">Multidrug export protein MepA</fullName>
    </recommendedName>
</protein>
<comment type="caution">
    <text evidence="11">The sequence shown here is derived from an EMBL/GenBank/DDBJ whole genome shotgun (WGS) entry which is preliminary data.</text>
</comment>
<evidence type="ECO:0000256" key="5">
    <source>
        <dbReference type="ARBA" id="ARBA00022475"/>
    </source>
</evidence>
<dbReference type="Proteomes" id="UP001437460">
    <property type="component" value="Unassembled WGS sequence"/>
</dbReference>
<organism evidence="11 12">
    <name type="scientific">Ventrimonas faecis</name>
    <dbReference type="NCBI Taxonomy" id="3133170"/>
    <lineage>
        <taxon>Bacteria</taxon>
        <taxon>Bacillati</taxon>
        <taxon>Bacillota</taxon>
        <taxon>Clostridia</taxon>
        <taxon>Lachnospirales</taxon>
        <taxon>Lachnospiraceae</taxon>
        <taxon>Ventrimonas</taxon>
    </lineage>
</organism>
<keyword evidence="6 10" id="KW-0812">Transmembrane</keyword>
<dbReference type="InterPro" id="IPR051327">
    <property type="entry name" value="MATE_MepA_subfamily"/>
</dbReference>
<evidence type="ECO:0000256" key="4">
    <source>
        <dbReference type="ARBA" id="ARBA00022448"/>
    </source>
</evidence>
<evidence type="ECO:0000256" key="2">
    <source>
        <dbReference type="ARBA" id="ARBA00008417"/>
    </source>
</evidence>
<accession>A0ABV1HPQ6</accession>
<keyword evidence="4" id="KW-0813">Transport</keyword>
<evidence type="ECO:0000256" key="6">
    <source>
        <dbReference type="ARBA" id="ARBA00022692"/>
    </source>
</evidence>
<evidence type="ECO:0000256" key="8">
    <source>
        <dbReference type="ARBA" id="ARBA00023136"/>
    </source>
</evidence>
<dbReference type="PIRSF" id="PIRSF006603">
    <property type="entry name" value="DinF"/>
    <property type="match status" value="1"/>
</dbReference>
<comment type="subcellular location">
    <subcellularLocation>
        <location evidence="1">Cell membrane</location>
        <topology evidence="1">Multi-pass membrane protein</topology>
    </subcellularLocation>
</comment>
<keyword evidence="12" id="KW-1185">Reference proteome</keyword>
<feature type="transmembrane region" description="Helical" evidence="10">
    <location>
        <begin position="265"/>
        <end position="284"/>
    </location>
</feature>
<feature type="transmembrane region" description="Helical" evidence="10">
    <location>
        <begin position="20"/>
        <end position="40"/>
    </location>
</feature>
<evidence type="ECO:0000256" key="10">
    <source>
        <dbReference type="SAM" id="Phobius"/>
    </source>
</evidence>
<dbReference type="Pfam" id="PF01554">
    <property type="entry name" value="MatE"/>
    <property type="match status" value="2"/>
</dbReference>
<sequence>MGKGKNNEELFRSMPVAQAILTLAVPTVVSQIITIIYNMADTFFIGQLGDPKQVAAATLAMPLFMFMTALSNLFGVGGASLISRFLGGGEQEKASRCGAFCIWTAAAVSVLYGLMVLAGRPVLLPVLGANEETCDMASSYLFWTIGLGALPTVMNPALAHLIRSEGYSRQASFGVAFGGILNMVLDPLFIYGLHLQITGAAVATLISNTTAMFYFLAFIWKIRGVSVLTLSPGMYTLGEHIPAEVISVGLPSFLISMMGTVSNTVLNHIIAGYSSVAVAGMGIAKKLNMLAFAVGQGITQGTLPLIGYNYTSGNKKRMLDAIRALFVFSLGVALAIAVLLYTQAAAVSRLFIDNSETVAYGCRFLRIICSASPMTTMTFFALTVFQATGKKRQPIILSMLRKGTVDVPFMILFNHVFGIRGVAWATPVAEVTSLMVAAAMVITYIRKLAREPEWKGPVSETKTCKLVGK</sequence>
<evidence type="ECO:0000256" key="7">
    <source>
        <dbReference type="ARBA" id="ARBA00022989"/>
    </source>
</evidence>
<evidence type="ECO:0000313" key="12">
    <source>
        <dbReference type="Proteomes" id="UP001437460"/>
    </source>
</evidence>
<dbReference type="InterPro" id="IPR002528">
    <property type="entry name" value="MATE_fam"/>
</dbReference>
<feature type="transmembrane region" description="Helical" evidence="10">
    <location>
        <begin position="364"/>
        <end position="385"/>
    </location>
</feature>
<proteinExistence type="inferred from homology"/>
<dbReference type="RefSeq" id="WP_349229887.1">
    <property type="nucleotide sequence ID" value="NZ_JBBMFJ010000025.1"/>
</dbReference>
<evidence type="ECO:0000256" key="3">
    <source>
        <dbReference type="ARBA" id="ARBA00022106"/>
    </source>
</evidence>
<evidence type="ECO:0000256" key="1">
    <source>
        <dbReference type="ARBA" id="ARBA00004651"/>
    </source>
</evidence>
<feature type="transmembrane region" description="Helical" evidence="10">
    <location>
        <begin position="428"/>
        <end position="445"/>
    </location>
</feature>
<feature type="transmembrane region" description="Helical" evidence="10">
    <location>
        <begin position="197"/>
        <end position="220"/>
    </location>
</feature>
<dbReference type="PANTHER" id="PTHR43823:SF3">
    <property type="entry name" value="MULTIDRUG EXPORT PROTEIN MEPA"/>
    <property type="match status" value="1"/>
</dbReference>